<comment type="caution">
    <text evidence="2">The sequence shown here is derived from an EMBL/GenBank/DDBJ whole genome shotgun (WGS) entry which is preliminary data.</text>
</comment>
<dbReference type="InterPro" id="IPR010982">
    <property type="entry name" value="Lambda_DNA-bd_dom_sf"/>
</dbReference>
<dbReference type="Proteomes" id="UP000318428">
    <property type="component" value="Unassembled WGS sequence"/>
</dbReference>
<protein>
    <submittedName>
        <fullName evidence="2">Transcriptional regulator</fullName>
    </submittedName>
</protein>
<dbReference type="Gene3D" id="1.10.260.40">
    <property type="entry name" value="lambda repressor-like DNA-binding domains"/>
    <property type="match status" value="1"/>
</dbReference>
<dbReference type="RefSeq" id="WP_146386679.1">
    <property type="nucleotide sequence ID" value="NZ_VFIO01000007.1"/>
</dbReference>
<organism evidence="2 3">
    <name type="scientific">Pseudomonas saxonica</name>
    <dbReference type="NCBI Taxonomy" id="2600598"/>
    <lineage>
        <taxon>Bacteria</taxon>
        <taxon>Pseudomonadati</taxon>
        <taxon>Pseudomonadota</taxon>
        <taxon>Gammaproteobacteria</taxon>
        <taxon>Pseudomonadales</taxon>
        <taxon>Pseudomonadaceae</taxon>
        <taxon>Pseudomonas</taxon>
    </lineage>
</organism>
<evidence type="ECO:0000313" key="2">
    <source>
        <dbReference type="EMBL" id="TWR87903.1"/>
    </source>
</evidence>
<name>A0ABY3GEW5_9PSED</name>
<evidence type="ECO:0000313" key="3">
    <source>
        <dbReference type="Proteomes" id="UP000318428"/>
    </source>
</evidence>
<feature type="domain" description="HTH cro/C1-type" evidence="1">
    <location>
        <begin position="37"/>
        <end position="87"/>
    </location>
</feature>
<dbReference type="InterPro" id="IPR039554">
    <property type="entry name" value="HigA2-like_HTH"/>
</dbReference>
<dbReference type="PROSITE" id="PS50943">
    <property type="entry name" value="HTH_CROC1"/>
    <property type="match status" value="1"/>
</dbReference>
<dbReference type="CDD" id="cd00093">
    <property type="entry name" value="HTH_XRE"/>
    <property type="match status" value="1"/>
</dbReference>
<gene>
    <name evidence="2" type="ORF">FJD38_17950</name>
</gene>
<dbReference type="EMBL" id="VFIO01000007">
    <property type="protein sequence ID" value="TWR87903.1"/>
    <property type="molecule type" value="Genomic_DNA"/>
</dbReference>
<dbReference type="Pfam" id="PF13744">
    <property type="entry name" value="HTH_37"/>
    <property type="match status" value="1"/>
</dbReference>
<accession>A0ABY3GEW5</accession>
<evidence type="ECO:0000259" key="1">
    <source>
        <dbReference type="PROSITE" id="PS50943"/>
    </source>
</evidence>
<proteinExistence type="predicted"/>
<keyword evidence="3" id="KW-1185">Reference proteome</keyword>
<dbReference type="SUPFAM" id="SSF47413">
    <property type="entry name" value="lambda repressor-like DNA-binding domains"/>
    <property type="match status" value="1"/>
</dbReference>
<dbReference type="InterPro" id="IPR001387">
    <property type="entry name" value="Cro/C1-type_HTH"/>
</dbReference>
<sequence>MALKFVDSPAHVTRDEQTVSKMAMKMDLSIFITEHIKNLNLKQREAAEKLNVNQSRISELATGKIEKFSIDAMIDMLYKLGFSICIKLPSDTKTAAPQIAISQRRKGRAISN</sequence>
<dbReference type="SMART" id="SM00530">
    <property type="entry name" value="HTH_XRE"/>
    <property type="match status" value="1"/>
</dbReference>
<reference evidence="2 3" key="1">
    <citation type="submission" date="2019-06" db="EMBL/GenBank/DDBJ databases">
        <title>Pseudomonas bimorpha sp. nov. isolated from bovine raw milk and skim milk concentrate.</title>
        <authorList>
            <person name="Hofmann K."/>
            <person name="Huptas C."/>
            <person name="Doll E."/>
            <person name="Scherer S."/>
            <person name="Wenning M."/>
        </authorList>
    </citation>
    <scope>NUCLEOTIDE SEQUENCE [LARGE SCALE GENOMIC DNA]</scope>
    <source>
        <strain evidence="2 3">DSM 108989</strain>
    </source>
</reference>